<keyword evidence="3" id="KW-1185">Reference proteome</keyword>
<dbReference type="Proteomes" id="UP000276133">
    <property type="component" value="Unassembled WGS sequence"/>
</dbReference>
<evidence type="ECO:0000256" key="1">
    <source>
        <dbReference type="SAM" id="Phobius"/>
    </source>
</evidence>
<proteinExistence type="predicted"/>
<accession>A0A3M7S2Z3</accession>
<dbReference type="AlphaFoldDB" id="A0A3M7S2Z3"/>
<comment type="caution">
    <text evidence="2">The sequence shown here is derived from an EMBL/GenBank/DDBJ whole genome shotgun (WGS) entry which is preliminary data.</text>
</comment>
<evidence type="ECO:0000313" key="3">
    <source>
        <dbReference type="Proteomes" id="UP000276133"/>
    </source>
</evidence>
<name>A0A3M7S2Z3_BRAPC</name>
<reference evidence="2 3" key="1">
    <citation type="journal article" date="2018" name="Sci. Rep.">
        <title>Genomic signatures of local adaptation to the degree of environmental predictability in rotifers.</title>
        <authorList>
            <person name="Franch-Gras L."/>
            <person name="Hahn C."/>
            <person name="Garcia-Roger E.M."/>
            <person name="Carmona M.J."/>
            <person name="Serra M."/>
            <person name="Gomez A."/>
        </authorList>
    </citation>
    <scope>NUCLEOTIDE SEQUENCE [LARGE SCALE GENOMIC DNA]</scope>
    <source>
        <strain evidence="2">HYR1</strain>
    </source>
</reference>
<feature type="transmembrane region" description="Helical" evidence="1">
    <location>
        <begin position="20"/>
        <end position="35"/>
    </location>
</feature>
<sequence>MYNPNFRSLAKLMKTVPKKIYIYYYLILLFFKKITSPPNKKKRVYPMIQNRKSYFVPGIKIEGIRYKFMANLYLLIEK</sequence>
<dbReference type="EMBL" id="REGN01002138">
    <property type="protein sequence ID" value="RNA30019.1"/>
    <property type="molecule type" value="Genomic_DNA"/>
</dbReference>
<keyword evidence="1" id="KW-1133">Transmembrane helix</keyword>
<organism evidence="2 3">
    <name type="scientific">Brachionus plicatilis</name>
    <name type="common">Marine rotifer</name>
    <name type="synonym">Brachionus muelleri</name>
    <dbReference type="NCBI Taxonomy" id="10195"/>
    <lineage>
        <taxon>Eukaryota</taxon>
        <taxon>Metazoa</taxon>
        <taxon>Spiralia</taxon>
        <taxon>Gnathifera</taxon>
        <taxon>Rotifera</taxon>
        <taxon>Eurotatoria</taxon>
        <taxon>Monogononta</taxon>
        <taxon>Pseudotrocha</taxon>
        <taxon>Ploima</taxon>
        <taxon>Brachionidae</taxon>
        <taxon>Brachionus</taxon>
    </lineage>
</organism>
<evidence type="ECO:0000313" key="2">
    <source>
        <dbReference type="EMBL" id="RNA30019.1"/>
    </source>
</evidence>
<gene>
    <name evidence="2" type="ORF">BpHYR1_018211</name>
</gene>
<protein>
    <submittedName>
        <fullName evidence="2">Uncharacterized protein</fullName>
    </submittedName>
</protein>
<keyword evidence="1" id="KW-0472">Membrane</keyword>
<keyword evidence="1" id="KW-0812">Transmembrane</keyword>